<protein>
    <submittedName>
        <fullName evidence="1">Uncharacterized protein</fullName>
    </submittedName>
</protein>
<dbReference type="Proteomes" id="UP000784294">
    <property type="component" value="Unassembled WGS sequence"/>
</dbReference>
<accession>A0A448XP30</accession>
<evidence type="ECO:0000313" key="1">
    <source>
        <dbReference type="EMBL" id="VEL41386.1"/>
    </source>
</evidence>
<name>A0A448XP30_9PLAT</name>
<dbReference type="AlphaFoldDB" id="A0A448XP30"/>
<evidence type="ECO:0000313" key="2">
    <source>
        <dbReference type="Proteomes" id="UP000784294"/>
    </source>
</evidence>
<proteinExistence type="predicted"/>
<organism evidence="1 2">
    <name type="scientific">Protopolystoma xenopodis</name>
    <dbReference type="NCBI Taxonomy" id="117903"/>
    <lineage>
        <taxon>Eukaryota</taxon>
        <taxon>Metazoa</taxon>
        <taxon>Spiralia</taxon>
        <taxon>Lophotrochozoa</taxon>
        <taxon>Platyhelminthes</taxon>
        <taxon>Monogenea</taxon>
        <taxon>Polyopisthocotylea</taxon>
        <taxon>Polystomatidea</taxon>
        <taxon>Polystomatidae</taxon>
        <taxon>Protopolystoma</taxon>
    </lineage>
</organism>
<dbReference type="EMBL" id="CAAALY010269097">
    <property type="protein sequence ID" value="VEL41386.1"/>
    <property type="molecule type" value="Genomic_DNA"/>
</dbReference>
<keyword evidence="2" id="KW-1185">Reference proteome</keyword>
<reference evidence="1" key="1">
    <citation type="submission" date="2018-11" db="EMBL/GenBank/DDBJ databases">
        <authorList>
            <consortium name="Pathogen Informatics"/>
        </authorList>
    </citation>
    <scope>NUCLEOTIDE SEQUENCE</scope>
</reference>
<gene>
    <name evidence="1" type="ORF">PXEA_LOCUS34826</name>
</gene>
<sequence length="94" mass="10628">MLVPNISSHNRHTFVANRGEHQFDPGGIPVLVFLLPLSKANRSYSLPKVLVDMLAANDHFFYQFLQQHNKTNEHAKKSTLVSFVLLTVDRISVA</sequence>
<comment type="caution">
    <text evidence="1">The sequence shown here is derived from an EMBL/GenBank/DDBJ whole genome shotgun (WGS) entry which is preliminary data.</text>
</comment>